<evidence type="ECO:0000259" key="7">
    <source>
        <dbReference type="PROSITE" id="PS50893"/>
    </source>
</evidence>
<dbReference type="OrthoDB" id="9802264at2"/>
<dbReference type="GO" id="GO:0016887">
    <property type="term" value="F:ATP hydrolysis activity"/>
    <property type="evidence" value="ECO:0007669"/>
    <property type="project" value="InterPro"/>
</dbReference>
<dbReference type="InterPro" id="IPR050319">
    <property type="entry name" value="ABC_transp_ATP-bind"/>
</dbReference>
<evidence type="ECO:0000256" key="2">
    <source>
        <dbReference type="ARBA" id="ARBA00005417"/>
    </source>
</evidence>
<reference evidence="8 9" key="1">
    <citation type="submission" date="2015-02" db="EMBL/GenBank/DDBJ databases">
        <title>Genome Sequence of Jannaschia aquimarina DSM28248, a member of the Roseobacter clade.</title>
        <authorList>
            <person name="Voget S."/>
            <person name="Daniel R."/>
        </authorList>
    </citation>
    <scope>NUCLEOTIDE SEQUENCE [LARGE SCALE GENOMIC DNA]</scope>
    <source>
        <strain evidence="8 9">GSW-M26</strain>
    </source>
</reference>
<dbReference type="PROSITE" id="PS50893">
    <property type="entry name" value="ABC_TRANSPORTER_2"/>
    <property type="match status" value="1"/>
</dbReference>
<evidence type="ECO:0000313" key="8">
    <source>
        <dbReference type="EMBL" id="KIT16095.1"/>
    </source>
</evidence>
<dbReference type="AlphaFoldDB" id="A0A0D1EJW0"/>
<dbReference type="InterPro" id="IPR003439">
    <property type="entry name" value="ABC_transporter-like_ATP-bd"/>
</dbReference>
<evidence type="ECO:0000256" key="1">
    <source>
        <dbReference type="ARBA" id="ARBA00004417"/>
    </source>
</evidence>
<dbReference type="InterPro" id="IPR003593">
    <property type="entry name" value="AAA+_ATPase"/>
</dbReference>
<dbReference type="GO" id="GO:0015833">
    <property type="term" value="P:peptide transport"/>
    <property type="evidence" value="ECO:0007669"/>
    <property type="project" value="InterPro"/>
</dbReference>
<comment type="subcellular location">
    <subcellularLocation>
        <location evidence="1">Cell inner membrane</location>
        <topology evidence="1">Peripheral membrane protein</topology>
    </subcellularLocation>
</comment>
<evidence type="ECO:0000256" key="4">
    <source>
        <dbReference type="ARBA" id="ARBA00022741"/>
    </source>
</evidence>
<evidence type="ECO:0000313" key="9">
    <source>
        <dbReference type="Proteomes" id="UP000032232"/>
    </source>
</evidence>
<evidence type="ECO:0000256" key="3">
    <source>
        <dbReference type="ARBA" id="ARBA00022448"/>
    </source>
</evidence>
<sequence>MTRPLVEVRDLKMHFPIHAGLLRRQIGAVRAVDGVSFDIREGETLGLVGESGCGKSTCGRAVLRLYDITDGEIVIDGKAIGHEDQNSLRHVRPTMQMVFQDPQASLNPRMTVARIISEPLDEHTKMSGAEKRARVLELMDKVGLNPTFASRYPHEFSGGQRQRIGIARALALNPKFIVCDEPIAALDVSIQAQVVNLLEELQDELGLTYLFISHDLSMVRHIADRVAVMYLGKIAELAPRDDLYAQPLHPYTQALLSAVPEPDPAQSDNQGERIVLRGDVPSPANPPDGCNFCTRCPAVMDVCRRIDPDFREVTPGRYVACHLYDPEHGGTAPEQTGGANPGTAQARTGTYPSTQQGGNP</sequence>
<dbReference type="NCBIfam" id="TIGR01727">
    <property type="entry name" value="oligo_HPY"/>
    <property type="match status" value="1"/>
</dbReference>
<dbReference type="Gene3D" id="3.40.50.300">
    <property type="entry name" value="P-loop containing nucleotide triphosphate hydrolases"/>
    <property type="match status" value="1"/>
</dbReference>
<accession>A0A0D1EJW0</accession>
<dbReference type="GO" id="GO:0005524">
    <property type="term" value="F:ATP binding"/>
    <property type="evidence" value="ECO:0007669"/>
    <property type="project" value="UniProtKB-KW"/>
</dbReference>
<proteinExistence type="inferred from homology"/>
<dbReference type="InterPro" id="IPR013563">
    <property type="entry name" value="Oligopep_ABC_C"/>
</dbReference>
<keyword evidence="4" id="KW-0547">Nucleotide-binding</keyword>
<protein>
    <submittedName>
        <fullName evidence="8">OppF_2 protein</fullName>
    </submittedName>
</protein>
<dbReference type="PANTHER" id="PTHR43776:SF7">
    <property type="entry name" value="D,D-DIPEPTIDE TRANSPORT ATP-BINDING PROTEIN DDPF-RELATED"/>
    <property type="match status" value="1"/>
</dbReference>
<dbReference type="STRING" id="935700.jaqu_23670"/>
<dbReference type="InterPro" id="IPR017871">
    <property type="entry name" value="ABC_transporter-like_CS"/>
</dbReference>
<feature type="domain" description="ABC transporter" evidence="7">
    <location>
        <begin position="6"/>
        <end position="256"/>
    </location>
</feature>
<evidence type="ECO:0000256" key="5">
    <source>
        <dbReference type="ARBA" id="ARBA00022840"/>
    </source>
</evidence>
<gene>
    <name evidence="8" type="primary">oppF_2</name>
    <name evidence="8" type="ORF">jaqu_23670</name>
</gene>
<comment type="similarity">
    <text evidence="2">Belongs to the ABC transporter superfamily.</text>
</comment>
<dbReference type="GO" id="GO:0055085">
    <property type="term" value="P:transmembrane transport"/>
    <property type="evidence" value="ECO:0007669"/>
    <property type="project" value="UniProtKB-ARBA"/>
</dbReference>
<dbReference type="InterPro" id="IPR027417">
    <property type="entry name" value="P-loop_NTPase"/>
</dbReference>
<dbReference type="Pfam" id="PF08352">
    <property type="entry name" value="oligo_HPY"/>
    <property type="match status" value="1"/>
</dbReference>
<dbReference type="CDD" id="cd03257">
    <property type="entry name" value="ABC_NikE_OppD_transporters"/>
    <property type="match status" value="1"/>
</dbReference>
<dbReference type="EMBL" id="JYFE01000041">
    <property type="protein sequence ID" value="KIT16095.1"/>
    <property type="molecule type" value="Genomic_DNA"/>
</dbReference>
<feature type="region of interest" description="Disordered" evidence="6">
    <location>
        <begin position="328"/>
        <end position="360"/>
    </location>
</feature>
<keyword evidence="3" id="KW-0813">Transport</keyword>
<keyword evidence="5" id="KW-0067">ATP-binding</keyword>
<dbReference type="Proteomes" id="UP000032232">
    <property type="component" value="Unassembled WGS sequence"/>
</dbReference>
<dbReference type="RefSeq" id="WP_084629762.1">
    <property type="nucleotide sequence ID" value="NZ_FZPF01000004.1"/>
</dbReference>
<dbReference type="PANTHER" id="PTHR43776">
    <property type="entry name" value="TRANSPORT ATP-BINDING PROTEIN"/>
    <property type="match status" value="1"/>
</dbReference>
<dbReference type="PROSITE" id="PS00211">
    <property type="entry name" value="ABC_TRANSPORTER_1"/>
    <property type="match status" value="1"/>
</dbReference>
<feature type="compositionally biased region" description="Polar residues" evidence="6">
    <location>
        <begin position="333"/>
        <end position="360"/>
    </location>
</feature>
<name>A0A0D1EJW0_9RHOB</name>
<dbReference type="SMART" id="SM00382">
    <property type="entry name" value="AAA"/>
    <property type="match status" value="1"/>
</dbReference>
<dbReference type="FunFam" id="3.40.50.300:FF:000016">
    <property type="entry name" value="Oligopeptide ABC transporter ATP-binding component"/>
    <property type="match status" value="1"/>
</dbReference>
<dbReference type="PATRIC" id="fig|935700.4.peg.2437"/>
<dbReference type="Pfam" id="PF00005">
    <property type="entry name" value="ABC_tran"/>
    <property type="match status" value="1"/>
</dbReference>
<keyword evidence="9" id="KW-1185">Reference proteome</keyword>
<dbReference type="NCBIfam" id="NF008453">
    <property type="entry name" value="PRK11308.1"/>
    <property type="match status" value="1"/>
</dbReference>
<evidence type="ECO:0000256" key="6">
    <source>
        <dbReference type="SAM" id="MobiDB-lite"/>
    </source>
</evidence>
<dbReference type="GO" id="GO:0005886">
    <property type="term" value="C:plasma membrane"/>
    <property type="evidence" value="ECO:0007669"/>
    <property type="project" value="UniProtKB-SubCell"/>
</dbReference>
<dbReference type="SUPFAM" id="SSF52540">
    <property type="entry name" value="P-loop containing nucleoside triphosphate hydrolases"/>
    <property type="match status" value="1"/>
</dbReference>
<organism evidence="8 9">
    <name type="scientific">Jannaschia aquimarina</name>
    <dbReference type="NCBI Taxonomy" id="935700"/>
    <lineage>
        <taxon>Bacteria</taxon>
        <taxon>Pseudomonadati</taxon>
        <taxon>Pseudomonadota</taxon>
        <taxon>Alphaproteobacteria</taxon>
        <taxon>Rhodobacterales</taxon>
        <taxon>Roseobacteraceae</taxon>
        <taxon>Jannaschia</taxon>
    </lineage>
</organism>
<comment type="caution">
    <text evidence="8">The sequence shown here is derived from an EMBL/GenBank/DDBJ whole genome shotgun (WGS) entry which is preliminary data.</text>
</comment>